<organism evidence="3 4">
    <name type="scientific">Linderina pennispora</name>
    <dbReference type="NCBI Taxonomy" id="61395"/>
    <lineage>
        <taxon>Eukaryota</taxon>
        <taxon>Fungi</taxon>
        <taxon>Fungi incertae sedis</taxon>
        <taxon>Zoopagomycota</taxon>
        <taxon>Kickxellomycotina</taxon>
        <taxon>Kickxellomycetes</taxon>
        <taxon>Kickxellales</taxon>
        <taxon>Kickxellaceae</taxon>
        <taxon>Linderina</taxon>
    </lineage>
</organism>
<accession>A0A1Y1WBS4</accession>
<dbReference type="AlphaFoldDB" id="A0A1Y1WBS4"/>
<feature type="region of interest" description="Disordered" evidence="2">
    <location>
        <begin position="151"/>
        <end position="174"/>
    </location>
</feature>
<comment type="caution">
    <text evidence="3">The sequence shown here is derived from an EMBL/GenBank/DDBJ whole genome shotgun (WGS) entry which is preliminary data.</text>
</comment>
<evidence type="ECO:0000313" key="4">
    <source>
        <dbReference type="Proteomes" id="UP000193922"/>
    </source>
</evidence>
<dbReference type="GeneID" id="63802150"/>
<gene>
    <name evidence="3" type="ORF">DL89DRAFT_257143</name>
</gene>
<evidence type="ECO:0000313" key="3">
    <source>
        <dbReference type="EMBL" id="ORX70983.1"/>
    </source>
</evidence>
<protein>
    <submittedName>
        <fullName evidence="3">Uncharacterized protein</fullName>
    </submittedName>
</protein>
<dbReference type="OrthoDB" id="1926336at2759"/>
<proteinExistence type="predicted"/>
<keyword evidence="4" id="KW-1185">Reference proteome</keyword>
<feature type="coiled-coil region" evidence="1">
    <location>
        <begin position="15"/>
        <end position="49"/>
    </location>
</feature>
<evidence type="ECO:0000256" key="2">
    <source>
        <dbReference type="SAM" id="MobiDB-lite"/>
    </source>
</evidence>
<sequence length="174" mass="19413">MAKARQDASTAARQIADKDKQIAEIQGKLAELEEHVRTVDDDLANSRELFSEKSRVLAQTTSQLQEAQYALEKAKACEQGSCWRMQQRSLSLLREALAEARQQAKEQASRDQAEIGKLRAQLGTFDQQAKQASQVERLEAEQAERMAELETLRSNLQRSDEQQAATPGRSGPAT</sequence>
<evidence type="ECO:0000256" key="1">
    <source>
        <dbReference type="SAM" id="Coils"/>
    </source>
</evidence>
<name>A0A1Y1WBS4_9FUNG</name>
<dbReference type="RefSeq" id="XP_040744562.1">
    <property type="nucleotide sequence ID" value="XM_040885502.1"/>
</dbReference>
<reference evidence="3 4" key="1">
    <citation type="submission" date="2016-07" db="EMBL/GenBank/DDBJ databases">
        <title>Pervasive Adenine N6-methylation of Active Genes in Fungi.</title>
        <authorList>
            <consortium name="DOE Joint Genome Institute"/>
            <person name="Mondo S.J."/>
            <person name="Dannebaum R.O."/>
            <person name="Kuo R.C."/>
            <person name="Labutti K."/>
            <person name="Haridas S."/>
            <person name="Kuo A."/>
            <person name="Salamov A."/>
            <person name="Ahrendt S.R."/>
            <person name="Lipzen A."/>
            <person name="Sullivan W."/>
            <person name="Andreopoulos W.B."/>
            <person name="Clum A."/>
            <person name="Lindquist E."/>
            <person name="Daum C."/>
            <person name="Ramamoorthy G.K."/>
            <person name="Gryganskyi A."/>
            <person name="Culley D."/>
            <person name="Magnuson J.K."/>
            <person name="James T.Y."/>
            <person name="O'Malley M.A."/>
            <person name="Stajich J.E."/>
            <person name="Spatafora J.W."/>
            <person name="Visel A."/>
            <person name="Grigoriev I.V."/>
        </authorList>
    </citation>
    <scope>NUCLEOTIDE SEQUENCE [LARGE SCALE GENOMIC DNA]</scope>
    <source>
        <strain evidence="3 4">ATCC 12442</strain>
    </source>
</reference>
<dbReference type="EMBL" id="MCFD01000005">
    <property type="protein sequence ID" value="ORX70983.1"/>
    <property type="molecule type" value="Genomic_DNA"/>
</dbReference>
<feature type="compositionally biased region" description="Polar residues" evidence="2">
    <location>
        <begin position="152"/>
        <end position="165"/>
    </location>
</feature>
<dbReference type="Proteomes" id="UP000193922">
    <property type="component" value="Unassembled WGS sequence"/>
</dbReference>
<keyword evidence="1" id="KW-0175">Coiled coil</keyword>